<name>A0ABQ3DU40_9GAMM</name>
<sequence>MPPSLAFMSLALLIDAEPDVEAIHAGLVSAIRAAATSLAIRASDEERMARLQKLYKNYLCTAMEEISDGGLQAARVGEVEMGA</sequence>
<organism evidence="1 2">
    <name type="scientific">Salinicola rhizosphaerae</name>
    <dbReference type="NCBI Taxonomy" id="1443141"/>
    <lineage>
        <taxon>Bacteria</taxon>
        <taxon>Pseudomonadati</taxon>
        <taxon>Pseudomonadota</taxon>
        <taxon>Gammaproteobacteria</taxon>
        <taxon>Oceanospirillales</taxon>
        <taxon>Halomonadaceae</taxon>
        <taxon>Salinicola</taxon>
    </lineage>
</organism>
<accession>A0ABQ3DU40</accession>
<evidence type="ECO:0000313" key="2">
    <source>
        <dbReference type="Proteomes" id="UP000646745"/>
    </source>
</evidence>
<evidence type="ECO:0000313" key="1">
    <source>
        <dbReference type="EMBL" id="GHB14769.1"/>
    </source>
</evidence>
<reference evidence="2" key="1">
    <citation type="journal article" date="2019" name="Int. J. Syst. Evol. Microbiol.">
        <title>The Global Catalogue of Microorganisms (GCM) 10K type strain sequencing project: providing services to taxonomists for standard genome sequencing and annotation.</title>
        <authorList>
            <consortium name="The Broad Institute Genomics Platform"/>
            <consortium name="The Broad Institute Genome Sequencing Center for Infectious Disease"/>
            <person name="Wu L."/>
            <person name="Ma J."/>
        </authorList>
    </citation>
    <scope>NUCLEOTIDE SEQUENCE [LARGE SCALE GENOMIC DNA]</scope>
    <source>
        <strain evidence="2">KCTC 32998</strain>
    </source>
</reference>
<keyword evidence="2" id="KW-1185">Reference proteome</keyword>
<comment type="caution">
    <text evidence="1">The sequence shown here is derived from an EMBL/GenBank/DDBJ whole genome shotgun (WGS) entry which is preliminary data.</text>
</comment>
<gene>
    <name evidence="1" type="ORF">GCM10009038_11530</name>
</gene>
<proteinExistence type="predicted"/>
<protein>
    <submittedName>
        <fullName evidence="1">Uncharacterized protein</fullName>
    </submittedName>
</protein>
<dbReference type="Proteomes" id="UP000646745">
    <property type="component" value="Unassembled WGS sequence"/>
</dbReference>
<dbReference type="EMBL" id="BMZI01000002">
    <property type="protein sequence ID" value="GHB14769.1"/>
    <property type="molecule type" value="Genomic_DNA"/>
</dbReference>